<dbReference type="PRINTS" id="PR00956">
    <property type="entry name" value="FLGMOTORFLIN"/>
</dbReference>
<keyword evidence="11" id="KW-0966">Cell projection</keyword>
<keyword evidence="4 7" id="KW-0145">Chemotaxis</keyword>
<dbReference type="Proteomes" id="UP001460888">
    <property type="component" value="Unassembled WGS sequence"/>
</dbReference>
<protein>
    <recommendedName>
        <fullName evidence="2 7">Flagellar motor switch protein FliN</fullName>
    </recommendedName>
</protein>
<keyword evidence="12" id="KW-1185">Reference proteome</keyword>
<gene>
    <name evidence="11" type="ORF">SADO_05170</name>
</gene>
<keyword evidence="5 7" id="KW-0283">Flagellar rotation</keyword>
<feature type="compositionally biased region" description="Polar residues" evidence="8">
    <location>
        <begin position="44"/>
        <end position="58"/>
    </location>
</feature>
<name>A0ABV2AYD0_9GAMM</name>
<dbReference type="InterPro" id="IPR036429">
    <property type="entry name" value="SpoA-like_sf"/>
</dbReference>
<dbReference type="Pfam" id="PF01052">
    <property type="entry name" value="FliMN_C"/>
    <property type="match status" value="1"/>
</dbReference>
<dbReference type="EMBL" id="APND01000001">
    <property type="protein sequence ID" value="MES1928623.1"/>
    <property type="molecule type" value="Genomic_DNA"/>
</dbReference>
<evidence type="ECO:0000259" key="9">
    <source>
        <dbReference type="Pfam" id="PF01052"/>
    </source>
</evidence>
<evidence type="ECO:0000256" key="7">
    <source>
        <dbReference type="RuleBase" id="RU362074"/>
    </source>
</evidence>
<comment type="subcellular location">
    <subcellularLocation>
        <location evidence="7">Cell membrane</location>
        <topology evidence="7">Peripheral membrane protein</topology>
        <orientation evidence="7">Cytoplasmic side</orientation>
    </subcellularLocation>
    <subcellularLocation>
        <location evidence="7">Bacterial flagellum basal body</location>
    </subcellularLocation>
</comment>
<feature type="domain" description="Flagellar motor switch protein FliN-like C-terminal" evidence="9">
    <location>
        <begin position="79"/>
        <end position="149"/>
    </location>
</feature>
<keyword evidence="11" id="KW-0969">Cilium</keyword>
<proteinExistence type="inferred from homology"/>
<evidence type="ECO:0000256" key="1">
    <source>
        <dbReference type="ARBA" id="ARBA00009226"/>
    </source>
</evidence>
<feature type="region of interest" description="Disordered" evidence="8">
    <location>
        <begin position="20"/>
        <end position="67"/>
    </location>
</feature>
<evidence type="ECO:0000313" key="12">
    <source>
        <dbReference type="Proteomes" id="UP001460888"/>
    </source>
</evidence>
<evidence type="ECO:0000313" key="11">
    <source>
        <dbReference type="EMBL" id="MES1928623.1"/>
    </source>
</evidence>
<evidence type="ECO:0000256" key="6">
    <source>
        <dbReference type="ARBA" id="ARBA00023136"/>
    </source>
</evidence>
<keyword evidence="3 7" id="KW-1003">Cell membrane</keyword>
<evidence type="ECO:0000256" key="4">
    <source>
        <dbReference type="ARBA" id="ARBA00022500"/>
    </source>
</evidence>
<sequence>MNDKTADNGARDEWASALAEQADADLATGHGTDDAWGDAMAEQAGSSKPGTGEATNAGDSVFKPLEGEAKAGTPRELDMIMEIPVTLSVELGQTRLTISELLDLAQGSVVELDGLAGEPMSILVNGYLIAQGEVVVVDDKYGIRITEIVTRSERIHKLNK</sequence>
<dbReference type="PANTHER" id="PTHR43484">
    <property type="match status" value="1"/>
</dbReference>
<reference evidence="11 12" key="1">
    <citation type="submission" date="2013-03" db="EMBL/GenBank/DDBJ databases">
        <title>Salinisphaera dokdonensis CL-ES53 Genome Sequencing.</title>
        <authorList>
            <person name="Li C."/>
            <person name="Lai Q."/>
            <person name="Shao Z."/>
        </authorList>
    </citation>
    <scope>NUCLEOTIDE SEQUENCE [LARGE SCALE GENOMIC DNA]</scope>
    <source>
        <strain evidence="11 12">CL-ES53</strain>
    </source>
</reference>
<keyword evidence="7" id="KW-0975">Bacterial flagellum</keyword>
<evidence type="ECO:0000256" key="2">
    <source>
        <dbReference type="ARBA" id="ARBA00021897"/>
    </source>
</evidence>
<comment type="caution">
    <text evidence="11">The sequence shown here is derived from an EMBL/GenBank/DDBJ whole genome shotgun (WGS) entry which is preliminary data.</text>
</comment>
<dbReference type="PANTHER" id="PTHR43484:SF1">
    <property type="entry name" value="FLAGELLAR MOTOR SWITCH PROTEIN FLIN"/>
    <property type="match status" value="1"/>
</dbReference>
<comment type="function">
    <text evidence="7">FliN is one of three proteins (FliG, FliN, FliM) that form the rotor-mounted switch complex (C ring), located at the base of the basal body. This complex interacts with the CheY and CheZ chemotaxis proteins, in addition to contacting components of the motor that determine the direction of flagellar rotation.</text>
</comment>
<feature type="domain" description="Flagellar motor switch protein FliN N-terminal" evidence="10">
    <location>
        <begin position="32"/>
        <end position="71"/>
    </location>
</feature>
<evidence type="ECO:0000256" key="5">
    <source>
        <dbReference type="ARBA" id="ARBA00022779"/>
    </source>
</evidence>
<dbReference type="Gene3D" id="2.30.330.10">
    <property type="entry name" value="SpoA-like"/>
    <property type="match status" value="1"/>
</dbReference>
<dbReference type="InterPro" id="IPR031576">
    <property type="entry name" value="FliN_N"/>
</dbReference>
<dbReference type="NCBIfam" id="TIGR02480">
    <property type="entry name" value="fliN"/>
    <property type="match status" value="1"/>
</dbReference>
<accession>A0ABV2AYD0</accession>
<evidence type="ECO:0000256" key="8">
    <source>
        <dbReference type="SAM" id="MobiDB-lite"/>
    </source>
</evidence>
<dbReference type="Pfam" id="PF16973">
    <property type="entry name" value="FliN_N"/>
    <property type="match status" value="1"/>
</dbReference>
<dbReference type="InterPro" id="IPR051469">
    <property type="entry name" value="FliN/MopA/SpaO"/>
</dbReference>
<keyword evidence="11" id="KW-0282">Flagellum</keyword>
<keyword evidence="6 7" id="KW-0472">Membrane</keyword>
<dbReference type="InterPro" id="IPR012826">
    <property type="entry name" value="FliN"/>
</dbReference>
<dbReference type="InterPro" id="IPR001172">
    <property type="entry name" value="FliN_T3SS_HrcQb"/>
</dbReference>
<comment type="similarity">
    <text evidence="1 7">Belongs to the FliN/MopA/SpaO family.</text>
</comment>
<evidence type="ECO:0000259" key="10">
    <source>
        <dbReference type="Pfam" id="PF16973"/>
    </source>
</evidence>
<organism evidence="11 12">
    <name type="scientific">Salinisphaera dokdonensis CL-ES53</name>
    <dbReference type="NCBI Taxonomy" id="1304272"/>
    <lineage>
        <taxon>Bacteria</taxon>
        <taxon>Pseudomonadati</taxon>
        <taxon>Pseudomonadota</taxon>
        <taxon>Gammaproteobacteria</taxon>
        <taxon>Salinisphaerales</taxon>
        <taxon>Salinisphaeraceae</taxon>
        <taxon>Salinisphaera</taxon>
    </lineage>
</organism>
<evidence type="ECO:0000256" key="3">
    <source>
        <dbReference type="ARBA" id="ARBA00022475"/>
    </source>
</evidence>
<dbReference type="RefSeq" id="WP_353109808.1">
    <property type="nucleotide sequence ID" value="NZ_APND01000001.1"/>
</dbReference>
<dbReference type="SUPFAM" id="SSF101801">
    <property type="entry name" value="Surface presentation of antigens (SPOA)"/>
    <property type="match status" value="1"/>
</dbReference>
<dbReference type="InterPro" id="IPR001543">
    <property type="entry name" value="FliN-like_C"/>
</dbReference>